<evidence type="ECO:0000256" key="7">
    <source>
        <dbReference type="RuleBase" id="RU363032"/>
    </source>
</evidence>
<accession>A0ABU0F8K6</accession>
<dbReference type="InterPro" id="IPR035906">
    <property type="entry name" value="MetI-like_sf"/>
</dbReference>
<comment type="subcellular location">
    <subcellularLocation>
        <location evidence="1 7">Cell membrane</location>
        <topology evidence="1 7">Multi-pass membrane protein</topology>
    </subcellularLocation>
</comment>
<dbReference type="RefSeq" id="WP_307422467.1">
    <property type="nucleotide sequence ID" value="NZ_JAUSVK010000001.1"/>
</dbReference>
<evidence type="ECO:0000256" key="4">
    <source>
        <dbReference type="ARBA" id="ARBA00022692"/>
    </source>
</evidence>
<keyword evidence="3" id="KW-1003">Cell membrane</keyword>
<evidence type="ECO:0000256" key="5">
    <source>
        <dbReference type="ARBA" id="ARBA00022989"/>
    </source>
</evidence>
<name>A0ABU0F8K6_9HYPH</name>
<feature type="transmembrane region" description="Helical" evidence="7">
    <location>
        <begin position="12"/>
        <end position="33"/>
    </location>
</feature>
<dbReference type="EMBL" id="JAUSVK010000001">
    <property type="protein sequence ID" value="MDQ0390934.1"/>
    <property type="molecule type" value="Genomic_DNA"/>
</dbReference>
<dbReference type="Pfam" id="PF19300">
    <property type="entry name" value="BPD_transp_1_N"/>
    <property type="match status" value="1"/>
</dbReference>
<evidence type="ECO:0000259" key="8">
    <source>
        <dbReference type="PROSITE" id="PS50928"/>
    </source>
</evidence>
<dbReference type="InterPro" id="IPR000515">
    <property type="entry name" value="MetI-like"/>
</dbReference>
<proteinExistence type="inferred from homology"/>
<feature type="transmembrane region" description="Helical" evidence="7">
    <location>
        <begin position="137"/>
        <end position="162"/>
    </location>
</feature>
<evidence type="ECO:0000256" key="6">
    <source>
        <dbReference type="ARBA" id="ARBA00023136"/>
    </source>
</evidence>
<evidence type="ECO:0000256" key="1">
    <source>
        <dbReference type="ARBA" id="ARBA00004651"/>
    </source>
</evidence>
<dbReference type="InterPro" id="IPR045621">
    <property type="entry name" value="BPD_transp_1_N"/>
</dbReference>
<dbReference type="Proteomes" id="UP001237448">
    <property type="component" value="Unassembled WGS sequence"/>
</dbReference>
<dbReference type="CDD" id="cd06261">
    <property type="entry name" value="TM_PBP2"/>
    <property type="match status" value="1"/>
</dbReference>
<evidence type="ECO:0000256" key="3">
    <source>
        <dbReference type="ARBA" id="ARBA00022475"/>
    </source>
</evidence>
<keyword evidence="5 7" id="KW-1133">Transmembrane helix</keyword>
<evidence type="ECO:0000256" key="2">
    <source>
        <dbReference type="ARBA" id="ARBA00022448"/>
    </source>
</evidence>
<organism evidence="9 10">
    <name type="scientific">Labrys monachus</name>
    <dbReference type="NCBI Taxonomy" id="217067"/>
    <lineage>
        <taxon>Bacteria</taxon>
        <taxon>Pseudomonadati</taxon>
        <taxon>Pseudomonadota</taxon>
        <taxon>Alphaproteobacteria</taxon>
        <taxon>Hyphomicrobiales</taxon>
        <taxon>Xanthobacteraceae</taxon>
        <taxon>Labrys</taxon>
    </lineage>
</organism>
<evidence type="ECO:0000313" key="9">
    <source>
        <dbReference type="EMBL" id="MDQ0390934.1"/>
    </source>
</evidence>
<dbReference type="SUPFAM" id="SSF161098">
    <property type="entry name" value="MetI-like"/>
    <property type="match status" value="1"/>
</dbReference>
<evidence type="ECO:0000313" key="10">
    <source>
        <dbReference type="Proteomes" id="UP001237448"/>
    </source>
</evidence>
<feature type="transmembrane region" description="Helical" evidence="7">
    <location>
        <begin position="182"/>
        <end position="199"/>
    </location>
</feature>
<dbReference type="Gene3D" id="1.10.3720.10">
    <property type="entry name" value="MetI-like"/>
    <property type="match status" value="1"/>
</dbReference>
<keyword evidence="2 7" id="KW-0813">Transport</keyword>
<dbReference type="PROSITE" id="PS50928">
    <property type="entry name" value="ABC_TM1"/>
    <property type="match status" value="1"/>
</dbReference>
<feature type="transmembrane region" description="Helical" evidence="7">
    <location>
        <begin position="285"/>
        <end position="309"/>
    </location>
</feature>
<dbReference type="PANTHER" id="PTHR43163:SF6">
    <property type="entry name" value="DIPEPTIDE TRANSPORT SYSTEM PERMEASE PROTEIN DPPB-RELATED"/>
    <property type="match status" value="1"/>
</dbReference>
<sequence length="319" mass="34542">MSRQLMFVLRRVLLTIPMLFVMSIVVFLIIRLVPGDPVRTMLGFRATDANVAELRHQLGLDQSLFSQYARWLGDLLHGNLGTDIVSHASLADLLMQRLPVTFELTGLSMLLAVLIGVPLGVWAATGGRWIKRLTEGFVVFGISIPDFWLGIMLVLVFAGTLMILPPSGYVPFARDPLANLRYMSLPVLTLAIGEAAYILRTTRSAVTSVMGRPFVTFLRAKGISPRRIVFGHVLRNAGPPIVTVIGIQVGVLLGGAIIVETLFALPGVGRLVVTGVNQRNYPTVQVGVLAIATIFIIVSLVTDLIVGWLDPRVADGAGT</sequence>
<keyword evidence="10" id="KW-1185">Reference proteome</keyword>
<feature type="transmembrane region" description="Helical" evidence="7">
    <location>
        <begin position="104"/>
        <end position="125"/>
    </location>
</feature>
<reference evidence="9 10" key="1">
    <citation type="submission" date="2023-07" db="EMBL/GenBank/DDBJ databases">
        <title>Genomic Encyclopedia of Type Strains, Phase IV (KMG-IV): sequencing the most valuable type-strain genomes for metagenomic binning, comparative biology and taxonomic classification.</title>
        <authorList>
            <person name="Goeker M."/>
        </authorList>
    </citation>
    <scope>NUCLEOTIDE SEQUENCE [LARGE SCALE GENOMIC DNA]</scope>
    <source>
        <strain evidence="9 10">DSM 5896</strain>
    </source>
</reference>
<feature type="transmembrane region" description="Helical" evidence="7">
    <location>
        <begin position="241"/>
        <end position="265"/>
    </location>
</feature>
<protein>
    <submittedName>
        <fullName evidence="9">Peptide/nickel transport system permease protein</fullName>
    </submittedName>
</protein>
<comment type="caution">
    <text evidence="9">The sequence shown here is derived from an EMBL/GenBank/DDBJ whole genome shotgun (WGS) entry which is preliminary data.</text>
</comment>
<keyword evidence="6 7" id="KW-0472">Membrane</keyword>
<gene>
    <name evidence="9" type="ORF">J3R73_000726</name>
</gene>
<dbReference type="PANTHER" id="PTHR43163">
    <property type="entry name" value="DIPEPTIDE TRANSPORT SYSTEM PERMEASE PROTEIN DPPB-RELATED"/>
    <property type="match status" value="1"/>
</dbReference>
<comment type="similarity">
    <text evidence="7">Belongs to the binding-protein-dependent transport system permease family.</text>
</comment>
<dbReference type="Pfam" id="PF00528">
    <property type="entry name" value="BPD_transp_1"/>
    <property type="match status" value="1"/>
</dbReference>
<feature type="domain" description="ABC transmembrane type-1" evidence="8">
    <location>
        <begin position="98"/>
        <end position="306"/>
    </location>
</feature>
<keyword evidence="4 7" id="KW-0812">Transmembrane</keyword>